<gene>
    <name evidence="3" type="primary">LOC104737360</name>
</gene>
<evidence type="ECO:0000313" key="3">
    <source>
        <dbReference type="RefSeq" id="XP_010455828.1"/>
    </source>
</evidence>
<dbReference type="RefSeq" id="XP_010455828.1">
    <property type="nucleotide sequence ID" value="XM_010457526.2"/>
</dbReference>
<dbReference type="InterPro" id="IPR035372">
    <property type="entry name" value="MCD_N"/>
</dbReference>
<protein>
    <submittedName>
        <fullName evidence="3">Uncharacterized protein LOC104737360 isoform X1</fullName>
    </submittedName>
</protein>
<dbReference type="Proteomes" id="UP000694864">
    <property type="component" value="Chromosome 13"/>
</dbReference>
<proteinExistence type="predicted"/>
<name>A0ABM0VGJ7_CAMSA</name>
<organism evidence="2 3">
    <name type="scientific">Camelina sativa</name>
    <name type="common">False flax</name>
    <name type="synonym">Myagrum sativum</name>
    <dbReference type="NCBI Taxonomy" id="90675"/>
    <lineage>
        <taxon>Eukaryota</taxon>
        <taxon>Viridiplantae</taxon>
        <taxon>Streptophyta</taxon>
        <taxon>Embryophyta</taxon>
        <taxon>Tracheophyta</taxon>
        <taxon>Spermatophyta</taxon>
        <taxon>Magnoliopsida</taxon>
        <taxon>eudicotyledons</taxon>
        <taxon>Gunneridae</taxon>
        <taxon>Pentapetalae</taxon>
        <taxon>rosids</taxon>
        <taxon>malvids</taxon>
        <taxon>Brassicales</taxon>
        <taxon>Brassicaceae</taxon>
        <taxon>Camelineae</taxon>
        <taxon>Camelina</taxon>
    </lineage>
</organism>
<reference evidence="3" key="2">
    <citation type="submission" date="2025-08" db="UniProtKB">
        <authorList>
            <consortium name="RefSeq"/>
        </authorList>
    </citation>
    <scope>IDENTIFICATION</scope>
    <source>
        <tissue evidence="3">Leaf</tissue>
    </source>
</reference>
<dbReference type="PANTHER" id="PTHR28641:SF1">
    <property type="entry name" value="MALONYL-COA DECARBOXYLASE, MITOCHONDRIAL"/>
    <property type="match status" value="1"/>
</dbReference>
<accession>A0ABM0VGJ7</accession>
<dbReference type="PANTHER" id="PTHR28641">
    <property type="match status" value="1"/>
</dbReference>
<dbReference type="Pfam" id="PF17408">
    <property type="entry name" value="MCD_N"/>
    <property type="match status" value="1"/>
</dbReference>
<dbReference type="InterPro" id="IPR038351">
    <property type="entry name" value="MCD_N_sf"/>
</dbReference>
<dbReference type="InterPro" id="IPR038917">
    <property type="entry name" value="Malonyl_CoA_deC"/>
</dbReference>
<keyword evidence="2" id="KW-1185">Reference proteome</keyword>
<evidence type="ECO:0000313" key="2">
    <source>
        <dbReference type="Proteomes" id="UP000694864"/>
    </source>
</evidence>
<dbReference type="GeneID" id="104737360"/>
<sequence>MCCSCYIVMSSNFQPSHVIHLPITIGDKGGLSKSGDFDEVREKMHLAISMSRTNMLDTVLDEFRVAYLSLSCEDRKKLLLILAKEYYIDRIHVRELIDQYVKLKIISRTETSTPDLDGPLNRIRWSLGHALRPTYAVLFERLNRCNEGPKFLCTLQCDILLMLRKDNLSSLRALESHLKEIS</sequence>
<feature type="domain" description="Malonyl-CoA decarboxylase N-terminal" evidence="1">
    <location>
        <begin position="126"/>
        <end position="180"/>
    </location>
</feature>
<dbReference type="Gene3D" id="1.20.140.90">
    <property type="entry name" value="Malonyl-CoA decarboxylase, oligemerization domain"/>
    <property type="match status" value="1"/>
</dbReference>
<evidence type="ECO:0000259" key="1">
    <source>
        <dbReference type="Pfam" id="PF17408"/>
    </source>
</evidence>
<reference evidence="2" key="1">
    <citation type="journal article" date="2014" name="Nat. Commun.">
        <title>The emerging biofuel crop Camelina sativa retains a highly undifferentiated hexaploid genome structure.</title>
        <authorList>
            <person name="Kagale S."/>
            <person name="Koh C."/>
            <person name="Nixon J."/>
            <person name="Bollina V."/>
            <person name="Clarke W.E."/>
            <person name="Tuteja R."/>
            <person name="Spillane C."/>
            <person name="Robinson S.J."/>
            <person name="Links M.G."/>
            <person name="Clarke C."/>
            <person name="Higgins E.E."/>
            <person name="Huebert T."/>
            <person name="Sharpe A.G."/>
            <person name="Parkin I.A."/>
        </authorList>
    </citation>
    <scope>NUCLEOTIDE SEQUENCE [LARGE SCALE GENOMIC DNA]</scope>
    <source>
        <strain evidence="2">cv. DH55</strain>
    </source>
</reference>